<keyword evidence="2" id="KW-1277">Toxin-antitoxin system</keyword>
<dbReference type="EMBL" id="CP060731">
    <property type="protein sequence ID" value="QNN76815.1"/>
    <property type="molecule type" value="Genomic_DNA"/>
</dbReference>
<dbReference type="Pfam" id="PF07927">
    <property type="entry name" value="HicA_toxin"/>
    <property type="match status" value="1"/>
</dbReference>
<protein>
    <submittedName>
        <fullName evidence="8">Type II toxin-antitoxin system HicA family toxin</fullName>
    </submittedName>
</protein>
<evidence type="ECO:0000256" key="3">
    <source>
        <dbReference type="ARBA" id="ARBA00022722"/>
    </source>
</evidence>
<comment type="similarity">
    <text evidence="1">Belongs to the HicA mRNA interferase family.</text>
</comment>
<name>A0A7G9T9P0_PSEMX</name>
<dbReference type="InterPro" id="IPR038570">
    <property type="entry name" value="HicA_sf"/>
</dbReference>
<keyword evidence="6" id="KW-0694">RNA-binding</keyword>
<dbReference type="Gene3D" id="3.30.920.30">
    <property type="entry name" value="Hypothetical protein"/>
    <property type="match status" value="1"/>
</dbReference>
<evidence type="ECO:0000256" key="2">
    <source>
        <dbReference type="ARBA" id="ARBA00022649"/>
    </source>
</evidence>
<evidence type="ECO:0000256" key="7">
    <source>
        <dbReference type="ARBA" id="ARBA00023016"/>
    </source>
</evidence>
<accession>A0A7G9T9P0</accession>
<evidence type="ECO:0000256" key="4">
    <source>
        <dbReference type="ARBA" id="ARBA00022759"/>
    </source>
</evidence>
<evidence type="ECO:0000256" key="5">
    <source>
        <dbReference type="ARBA" id="ARBA00022801"/>
    </source>
</evidence>
<gene>
    <name evidence="8" type="ORF">IAE60_12790</name>
</gene>
<keyword evidence="5" id="KW-0378">Hydrolase</keyword>
<keyword evidence="7" id="KW-0346">Stress response</keyword>
<evidence type="ECO:0000313" key="8">
    <source>
        <dbReference type="EMBL" id="QNN76815.1"/>
    </source>
</evidence>
<dbReference type="InterPro" id="IPR012933">
    <property type="entry name" value="HicA_mRNA_interferase"/>
</dbReference>
<keyword evidence="3" id="KW-0540">Nuclease</keyword>
<dbReference type="GO" id="GO:0016787">
    <property type="term" value="F:hydrolase activity"/>
    <property type="evidence" value="ECO:0007669"/>
    <property type="project" value="UniProtKB-KW"/>
</dbReference>
<dbReference type="SUPFAM" id="SSF54786">
    <property type="entry name" value="YcfA/nrd intein domain"/>
    <property type="match status" value="1"/>
</dbReference>
<dbReference type="GO" id="GO:0003729">
    <property type="term" value="F:mRNA binding"/>
    <property type="evidence" value="ECO:0007669"/>
    <property type="project" value="InterPro"/>
</dbReference>
<dbReference type="Proteomes" id="UP000515838">
    <property type="component" value="Chromosome"/>
</dbReference>
<dbReference type="AlphaFoldDB" id="A0A7G9T9P0"/>
<keyword evidence="4" id="KW-0255">Endonuclease</keyword>
<sequence>MNSRLLRRWLVSLGVQMIEGSRHTKLYYQGKQSTLPRHTQIPDVLVKAILKQLGIVEPPP</sequence>
<organism evidence="8 9">
    <name type="scientific">Pseudoxanthomonas mexicana</name>
    <dbReference type="NCBI Taxonomy" id="128785"/>
    <lineage>
        <taxon>Bacteria</taxon>
        <taxon>Pseudomonadati</taxon>
        <taxon>Pseudomonadota</taxon>
        <taxon>Gammaproteobacteria</taxon>
        <taxon>Lysobacterales</taxon>
        <taxon>Lysobacteraceae</taxon>
        <taxon>Pseudoxanthomonas</taxon>
    </lineage>
</organism>
<evidence type="ECO:0000256" key="6">
    <source>
        <dbReference type="ARBA" id="ARBA00022884"/>
    </source>
</evidence>
<reference evidence="8 9" key="1">
    <citation type="submission" date="2020-08" db="EMBL/GenBank/DDBJ databases">
        <title>Streptomycin Non-resistant strain, P. mexicana.</title>
        <authorList>
            <person name="Ganesh-Kumar S."/>
            <person name="Zhe T."/>
            <person name="Yu Z."/>
            <person name="Min Y."/>
        </authorList>
    </citation>
    <scope>NUCLEOTIDE SEQUENCE [LARGE SCALE GENOMIC DNA]</scope>
    <source>
        <strain evidence="8 9">GTZY2</strain>
    </source>
</reference>
<evidence type="ECO:0000256" key="1">
    <source>
        <dbReference type="ARBA" id="ARBA00006620"/>
    </source>
</evidence>
<dbReference type="GO" id="GO:0004519">
    <property type="term" value="F:endonuclease activity"/>
    <property type="evidence" value="ECO:0007669"/>
    <property type="project" value="UniProtKB-KW"/>
</dbReference>
<evidence type="ECO:0000313" key="9">
    <source>
        <dbReference type="Proteomes" id="UP000515838"/>
    </source>
</evidence>
<proteinExistence type="inferred from homology"/>